<evidence type="ECO:0000313" key="2">
    <source>
        <dbReference type="Proteomes" id="UP000029227"/>
    </source>
</evidence>
<gene>
    <name evidence="1" type="ORF">JCM19237_4958</name>
</gene>
<sequence length="264" mass="28577">MMILPTYQPVTWFGTYLGARLETRHSTWCNTAQAKPVARALAWAMGGLLAVTLSGCAAGPDTDADSNAKMVSVSQRYLYADDPALAEGSNLGEAGTLLTSTHRTRWWQQFNDATLNALVVDLQQQAIPLKMAAERVNMAKSYHTVVESFKVPTVSVGAGYYNYQLSQNDSLLGPALNPLGESIAGLPPQLSNATVLDNQHDGGFVGLSVMWELDVFGRLAHQSNAAKIRVEQAQIYQSGLTTLLTADVCITIFSTGEQRHALPY</sequence>
<reference evidence="1 2" key="1">
    <citation type="journal article" date="2014" name="Genome Announc.">
        <title>Draft Genome Sequences of Two Vibrionaceae Species, Vibrio ponticus C121 and Photobacterium aphoticum C119, Isolated as Coral Reef Microbiota.</title>
        <authorList>
            <person name="Al-saari N."/>
            <person name="Meirelles P.M."/>
            <person name="Mino S."/>
            <person name="Suda W."/>
            <person name="Oshima K."/>
            <person name="Hattori M."/>
            <person name="Ohkuma M."/>
            <person name="Thompson F.L."/>
            <person name="Gomez-Gil B."/>
            <person name="Sawabe T."/>
            <person name="Sawabe T."/>
        </authorList>
    </citation>
    <scope>NUCLEOTIDE SEQUENCE [LARGE SCALE GENOMIC DNA]</scope>
    <source>
        <strain evidence="1 2">JCM 19237</strain>
    </source>
</reference>
<accession>A0A090QG19</accession>
<dbReference type="EMBL" id="BBMN01000001">
    <property type="protein sequence ID" value="GAL02065.1"/>
    <property type="molecule type" value="Genomic_DNA"/>
</dbReference>
<dbReference type="PANTHER" id="PTHR30203">
    <property type="entry name" value="OUTER MEMBRANE CATION EFFLUX PROTEIN"/>
    <property type="match status" value="1"/>
</dbReference>
<dbReference type="Gene3D" id="1.20.1600.10">
    <property type="entry name" value="Outer membrane efflux proteins (OEP)"/>
    <property type="match status" value="1"/>
</dbReference>
<name>A0A090QG19_9GAMM</name>
<dbReference type="SUPFAM" id="SSF56954">
    <property type="entry name" value="Outer membrane efflux proteins (OEP)"/>
    <property type="match status" value="1"/>
</dbReference>
<dbReference type="STRING" id="754436.JCM19237_4958"/>
<protein>
    <submittedName>
        <fullName evidence="1">Outer membrane protein OprN</fullName>
    </submittedName>
</protein>
<dbReference type="InterPro" id="IPR010131">
    <property type="entry name" value="MdtP/NodT-like"/>
</dbReference>
<comment type="caution">
    <text evidence="1">The sequence shown here is derived from an EMBL/GenBank/DDBJ whole genome shotgun (WGS) entry which is preliminary data.</text>
</comment>
<dbReference type="eggNOG" id="COG1538">
    <property type="taxonomic scope" value="Bacteria"/>
</dbReference>
<evidence type="ECO:0000313" key="1">
    <source>
        <dbReference type="EMBL" id="GAL02065.1"/>
    </source>
</evidence>
<organism evidence="1 2">
    <name type="scientific">Photobacterium aphoticum</name>
    <dbReference type="NCBI Taxonomy" id="754436"/>
    <lineage>
        <taxon>Bacteria</taxon>
        <taxon>Pseudomonadati</taxon>
        <taxon>Pseudomonadota</taxon>
        <taxon>Gammaproteobacteria</taxon>
        <taxon>Vibrionales</taxon>
        <taxon>Vibrionaceae</taxon>
        <taxon>Photobacterium</taxon>
    </lineage>
</organism>
<dbReference type="AlphaFoldDB" id="A0A090QG19"/>
<dbReference type="Proteomes" id="UP000029227">
    <property type="component" value="Unassembled WGS sequence"/>
</dbReference>
<proteinExistence type="predicted"/>